<gene>
    <name evidence="1" type="ORF">SAMN04488130_101534</name>
</gene>
<dbReference type="EMBL" id="FNVP01000001">
    <property type="protein sequence ID" value="SEF56810.1"/>
    <property type="molecule type" value="Genomic_DNA"/>
</dbReference>
<evidence type="ECO:0008006" key="3">
    <source>
        <dbReference type="Google" id="ProtNLM"/>
    </source>
</evidence>
<dbReference type="PROSITE" id="PS51257">
    <property type="entry name" value="PROKAR_LIPOPROTEIN"/>
    <property type="match status" value="1"/>
</dbReference>
<name>A0A1H5T1X8_9FLAO</name>
<proteinExistence type="predicted"/>
<dbReference type="OrthoDB" id="1443728at2"/>
<accession>A0A1H5T1X8</accession>
<protein>
    <recommendedName>
        <fullName evidence="3">Lipoprotein</fullName>
    </recommendedName>
</protein>
<reference evidence="2" key="1">
    <citation type="submission" date="2016-10" db="EMBL/GenBank/DDBJ databases">
        <authorList>
            <person name="Varghese N."/>
            <person name="Submissions S."/>
        </authorList>
    </citation>
    <scope>NUCLEOTIDE SEQUENCE [LARGE SCALE GENOMIC DNA]</scope>
    <source>
        <strain evidence="2">CGMCC 1.9230</strain>
    </source>
</reference>
<organism evidence="1 2">
    <name type="scientific">Flavobacterium urumqiense</name>
    <dbReference type="NCBI Taxonomy" id="935224"/>
    <lineage>
        <taxon>Bacteria</taxon>
        <taxon>Pseudomonadati</taxon>
        <taxon>Bacteroidota</taxon>
        <taxon>Flavobacteriia</taxon>
        <taxon>Flavobacteriales</taxon>
        <taxon>Flavobacteriaceae</taxon>
        <taxon>Flavobacterium</taxon>
    </lineage>
</organism>
<evidence type="ECO:0000313" key="2">
    <source>
        <dbReference type="Proteomes" id="UP000236737"/>
    </source>
</evidence>
<evidence type="ECO:0000313" key="1">
    <source>
        <dbReference type="EMBL" id="SEF56810.1"/>
    </source>
</evidence>
<dbReference type="Proteomes" id="UP000236737">
    <property type="component" value="Unassembled WGS sequence"/>
</dbReference>
<dbReference type="RefSeq" id="WP_103998642.1">
    <property type="nucleotide sequence ID" value="NZ_FNVP01000001.1"/>
</dbReference>
<keyword evidence="2" id="KW-1185">Reference proteome</keyword>
<dbReference type="AlphaFoldDB" id="A0A1H5T1X8"/>
<sequence length="200" mass="22877">MKYKLSFLFFLIIILSSCKNDNQKRLAENEKQNKKSELIFSNINKGWVFYDTPINTTSEATVASWSELRVFFAELAVKPKKTIGAFQKKSKALSEKVMALNENIPSQFNKPQIKSRVSTLITKVRLLDLFLNLDKIPDQKVIVLVSEINAELVSLQRQMDKIVERSKIPVEEGESELMKMMDTSRAIPNTTTDPNLPHVE</sequence>